<reference evidence="2" key="1">
    <citation type="journal article" date="2014" name="PLoS ONE">
        <title>Transcriptome-Based Identification of ABC Transporters in the Western Tarnished Plant Bug Lygus hesperus.</title>
        <authorList>
            <person name="Hull J.J."/>
            <person name="Chaney K."/>
            <person name="Geib S.M."/>
            <person name="Fabrick J.A."/>
            <person name="Brent C.S."/>
            <person name="Walsh D."/>
            <person name="Lavine L.C."/>
        </authorList>
    </citation>
    <scope>NUCLEOTIDE SEQUENCE</scope>
</reference>
<sequence>MHNAMGEDEKITTSAIAITPASNVTQSLLVLHDQLQSLFDELHLIPETRSTTLTRTLCVAEAEETGGGIVLAIDNNHTTNNHVYNSNNNKNHNEIDFNEEENEDMKSNKDYNEQANDLAVV</sequence>
<name>A0A0A9YNN5_LYGHE</name>
<proteinExistence type="predicted"/>
<protein>
    <submittedName>
        <fullName evidence="2">Uncharacterized protein</fullName>
    </submittedName>
</protein>
<evidence type="ECO:0000313" key="3">
    <source>
        <dbReference type="EMBL" id="JAP98671.1"/>
    </source>
</evidence>
<reference evidence="2" key="2">
    <citation type="submission" date="2014-07" db="EMBL/GenBank/DDBJ databases">
        <authorList>
            <person name="Hull J."/>
        </authorList>
    </citation>
    <scope>NUCLEOTIDE SEQUENCE</scope>
</reference>
<evidence type="ECO:0000256" key="1">
    <source>
        <dbReference type="SAM" id="MobiDB-lite"/>
    </source>
</evidence>
<organism evidence="2">
    <name type="scientific">Lygus hesperus</name>
    <name type="common">Western plant bug</name>
    <dbReference type="NCBI Taxonomy" id="30085"/>
    <lineage>
        <taxon>Eukaryota</taxon>
        <taxon>Metazoa</taxon>
        <taxon>Ecdysozoa</taxon>
        <taxon>Arthropoda</taxon>
        <taxon>Hexapoda</taxon>
        <taxon>Insecta</taxon>
        <taxon>Pterygota</taxon>
        <taxon>Neoptera</taxon>
        <taxon>Paraneoptera</taxon>
        <taxon>Hemiptera</taxon>
        <taxon>Heteroptera</taxon>
        <taxon>Panheteroptera</taxon>
        <taxon>Cimicomorpha</taxon>
        <taxon>Miridae</taxon>
        <taxon>Mirini</taxon>
        <taxon>Lygus</taxon>
    </lineage>
</organism>
<evidence type="ECO:0000313" key="2">
    <source>
        <dbReference type="EMBL" id="JAG32718.1"/>
    </source>
</evidence>
<dbReference type="EMBL" id="GDHC01019957">
    <property type="protein sequence ID" value="JAP98671.1"/>
    <property type="molecule type" value="Transcribed_RNA"/>
</dbReference>
<gene>
    <name evidence="2" type="ORF">CM83_9833</name>
    <name evidence="3" type="ORF">g.7452</name>
</gene>
<dbReference type="AlphaFoldDB" id="A0A0A9YNN5"/>
<feature type="compositionally biased region" description="Low complexity" evidence="1">
    <location>
        <begin position="78"/>
        <end position="90"/>
    </location>
</feature>
<dbReference type="EMBL" id="GBHO01010886">
    <property type="protein sequence ID" value="JAG32718.1"/>
    <property type="molecule type" value="Transcribed_RNA"/>
</dbReference>
<accession>A0A0A9YNN5</accession>
<feature type="region of interest" description="Disordered" evidence="1">
    <location>
        <begin position="78"/>
        <end position="121"/>
    </location>
</feature>
<reference evidence="3" key="3">
    <citation type="journal article" date="2016" name="Gigascience">
        <title>De novo construction of an expanded transcriptome assembly for the western tarnished plant bug, Lygus hesperus.</title>
        <authorList>
            <person name="Tassone E.E."/>
            <person name="Geib S.M."/>
            <person name="Hall B."/>
            <person name="Fabrick J.A."/>
            <person name="Brent C.S."/>
            <person name="Hull J.J."/>
        </authorList>
    </citation>
    <scope>NUCLEOTIDE SEQUENCE</scope>
</reference>